<evidence type="ECO:0000313" key="1">
    <source>
        <dbReference type="EMBL" id="GFH21757.1"/>
    </source>
</evidence>
<accession>A0A699ZG92</accession>
<comment type="caution">
    <text evidence="1">The sequence shown here is derived from an EMBL/GenBank/DDBJ whole genome shotgun (WGS) entry which is preliminary data.</text>
</comment>
<name>A0A699ZG92_HAELA</name>
<dbReference type="Proteomes" id="UP000485058">
    <property type="component" value="Unassembled WGS sequence"/>
</dbReference>
<dbReference type="AlphaFoldDB" id="A0A699ZG92"/>
<organism evidence="1 2">
    <name type="scientific">Haematococcus lacustris</name>
    <name type="common">Green alga</name>
    <name type="synonym">Haematococcus pluvialis</name>
    <dbReference type="NCBI Taxonomy" id="44745"/>
    <lineage>
        <taxon>Eukaryota</taxon>
        <taxon>Viridiplantae</taxon>
        <taxon>Chlorophyta</taxon>
        <taxon>core chlorophytes</taxon>
        <taxon>Chlorophyceae</taxon>
        <taxon>CS clade</taxon>
        <taxon>Chlamydomonadales</taxon>
        <taxon>Haematococcaceae</taxon>
        <taxon>Haematococcus</taxon>
    </lineage>
</organism>
<evidence type="ECO:0000313" key="2">
    <source>
        <dbReference type="Proteomes" id="UP000485058"/>
    </source>
</evidence>
<reference evidence="1 2" key="1">
    <citation type="submission" date="2020-02" db="EMBL/GenBank/DDBJ databases">
        <title>Draft genome sequence of Haematococcus lacustris strain NIES-144.</title>
        <authorList>
            <person name="Morimoto D."/>
            <person name="Nakagawa S."/>
            <person name="Yoshida T."/>
            <person name="Sawayama S."/>
        </authorList>
    </citation>
    <scope>NUCLEOTIDE SEQUENCE [LARGE SCALE GENOMIC DNA]</scope>
    <source>
        <strain evidence="1 2">NIES-144</strain>
    </source>
</reference>
<gene>
    <name evidence="1" type="ORF">HaLaN_19121</name>
</gene>
<keyword evidence="2" id="KW-1185">Reference proteome</keyword>
<protein>
    <submittedName>
        <fullName evidence="1">Uncharacterized protein</fullName>
    </submittedName>
</protein>
<dbReference type="EMBL" id="BLLF01001900">
    <property type="protein sequence ID" value="GFH21757.1"/>
    <property type="molecule type" value="Genomic_DNA"/>
</dbReference>
<sequence length="86" mass="8777">MGVKHVATCGLTGRAWQPGDELRITLAGADRNEGVTPAETALRFAELARCCAAAGVGRLRLLLCGPGPSLLPPLLLLGGAASGRGW</sequence>
<proteinExistence type="predicted"/>